<keyword evidence="1" id="KW-0472">Membrane</keyword>
<gene>
    <name evidence="2" type="ORF">A3D03_02170</name>
</gene>
<organism evidence="2 3">
    <name type="scientific">Candidatus Gottesmanbacteria bacterium RIFCSPHIGHO2_02_FULL_40_13</name>
    <dbReference type="NCBI Taxonomy" id="1798384"/>
    <lineage>
        <taxon>Bacteria</taxon>
        <taxon>Candidatus Gottesmaniibacteriota</taxon>
    </lineage>
</organism>
<evidence type="ECO:0000256" key="1">
    <source>
        <dbReference type="SAM" id="Phobius"/>
    </source>
</evidence>
<protein>
    <submittedName>
        <fullName evidence="2">Uncharacterized protein</fullName>
    </submittedName>
</protein>
<keyword evidence="1" id="KW-1133">Transmembrane helix</keyword>
<evidence type="ECO:0000313" key="3">
    <source>
        <dbReference type="Proteomes" id="UP000177092"/>
    </source>
</evidence>
<feature type="transmembrane region" description="Helical" evidence="1">
    <location>
        <begin position="36"/>
        <end position="58"/>
    </location>
</feature>
<feature type="transmembrane region" description="Helical" evidence="1">
    <location>
        <begin position="12"/>
        <end position="30"/>
    </location>
</feature>
<evidence type="ECO:0000313" key="2">
    <source>
        <dbReference type="EMBL" id="OGG21969.1"/>
    </source>
</evidence>
<proteinExistence type="predicted"/>
<keyword evidence="1" id="KW-0812">Transmembrane</keyword>
<feature type="transmembrane region" description="Helical" evidence="1">
    <location>
        <begin position="79"/>
        <end position="98"/>
    </location>
</feature>
<dbReference type="Proteomes" id="UP000177092">
    <property type="component" value="Unassembled WGS sequence"/>
</dbReference>
<sequence>MKKTDKTQILLLFKMLIANGLIIYLAAYFYPGSVVLGNASLSSMAALTVTAILLTLIISQVEPLLKLAKVRLKGDFAMAIVYGLVNIIGLWIIARTAIYTGFGISTVSVAVILGVVLNLAQYFVWKLVMGKK</sequence>
<dbReference type="EMBL" id="MFJN01000012">
    <property type="protein sequence ID" value="OGG21969.1"/>
    <property type="molecule type" value="Genomic_DNA"/>
</dbReference>
<accession>A0A1F6AB16</accession>
<feature type="transmembrane region" description="Helical" evidence="1">
    <location>
        <begin position="104"/>
        <end position="125"/>
    </location>
</feature>
<dbReference type="AlphaFoldDB" id="A0A1F6AB16"/>
<reference evidence="2 3" key="1">
    <citation type="journal article" date="2016" name="Nat. Commun.">
        <title>Thousands of microbial genomes shed light on interconnected biogeochemical processes in an aquifer system.</title>
        <authorList>
            <person name="Anantharaman K."/>
            <person name="Brown C.T."/>
            <person name="Hug L.A."/>
            <person name="Sharon I."/>
            <person name="Castelle C.J."/>
            <person name="Probst A.J."/>
            <person name="Thomas B.C."/>
            <person name="Singh A."/>
            <person name="Wilkins M.J."/>
            <person name="Karaoz U."/>
            <person name="Brodie E.L."/>
            <person name="Williams K.H."/>
            <person name="Hubbard S.S."/>
            <person name="Banfield J.F."/>
        </authorList>
    </citation>
    <scope>NUCLEOTIDE SEQUENCE [LARGE SCALE GENOMIC DNA]</scope>
</reference>
<comment type="caution">
    <text evidence="2">The sequence shown here is derived from an EMBL/GenBank/DDBJ whole genome shotgun (WGS) entry which is preliminary data.</text>
</comment>
<name>A0A1F6AB16_9BACT</name>